<dbReference type="InterPro" id="IPR013694">
    <property type="entry name" value="VIT"/>
</dbReference>
<proteinExistence type="predicted"/>
<protein>
    <recommendedName>
        <fullName evidence="1">VIT domain-containing protein</fullName>
    </recommendedName>
</protein>
<dbReference type="Proteomes" id="UP000663836">
    <property type="component" value="Unassembled WGS sequence"/>
</dbReference>
<sequence length="117" mass="13358">MLKVVSSTRQNSNDRFVSLKNVSRQVNIHSFAAEVCIKQVLINSEKTSNPIEVVYSFPIEEQAAIYSFEANLDDDRKIQTQIKEKKTASHEYCKALKEGHGTYSLEQDEKSNDIFTI</sequence>
<organism evidence="2 3">
    <name type="scientific">Rotaria sordida</name>
    <dbReference type="NCBI Taxonomy" id="392033"/>
    <lineage>
        <taxon>Eukaryota</taxon>
        <taxon>Metazoa</taxon>
        <taxon>Spiralia</taxon>
        <taxon>Gnathifera</taxon>
        <taxon>Rotifera</taxon>
        <taxon>Eurotatoria</taxon>
        <taxon>Bdelloidea</taxon>
        <taxon>Philodinida</taxon>
        <taxon>Philodinidae</taxon>
        <taxon>Rotaria</taxon>
    </lineage>
</organism>
<reference evidence="2" key="1">
    <citation type="submission" date="2021-02" db="EMBL/GenBank/DDBJ databases">
        <authorList>
            <person name="Nowell W R."/>
        </authorList>
    </citation>
    <scope>NUCLEOTIDE SEQUENCE</scope>
</reference>
<accession>A0A818V0W0</accession>
<gene>
    <name evidence="2" type="ORF">JBS370_LOCUS10001</name>
</gene>
<evidence type="ECO:0000259" key="1">
    <source>
        <dbReference type="PROSITE" id="PS51468"/>
    </source>
</evidence>
<dbReference type="PANTHER" id="PTHR45737">
    <property type="entry name" value="VON WILLEBRAND FACTOR A DOMAIN-CONTAINING PROTEIN 5A"/>
    <property type="match status" value="1"/>
</dbReference>
<dbReference type="AlphaFoldDB" id="A0A818V0W0"/>
<dbReference type="EMBL" id="CAJOBD010000706">
    <property type="protein sequence ID" value="CAF3708723.1"/>
    <property type="molecule type" value="Genomic_DNA"/>
</dbReference>
<name>A0A818V0W0_9BILA</name>
<dbReference type="Pfam" id="PF08487">
    <property type="entry name" value="VIT"/>
    <property type="match status" value="1"/>
</dbReference>
<dbReference type="PROSITE" id="PS51468">
    <property type="entry name" value="VIT"/>
    <property type="match status" value="1"/>
</dbReference>
<feature type="domain" description="VIT" evidence="1">
    <location>
        <begin position="3"/>
        <end position="117"/>
    </location>
</feature>
<dbReference type="SMART" id="SM00609">
    <property type="entry name" value="VIT"/>
    <property type="match status" value="1"/>
</dbReference>
<dbReference type="PANTHER" id="PTHR45737:SF6">
    <property type="entry name" value="VON WILLEBRAND FACTOR A DOMAIN-CONTAINING PROTEIN 5A"/>
    <property type="match status" value="1"/>
</dbReference>
<evidence type="ECO:0000313" key="2">
    <source>
        <dbReference type="EMBL" id="CAF3708723.1"/>
    </source>
</evidence>
<comment type="caution">
    <text evidence="2">The sequence shown here is derived from an EMBL/GenBank/DDBJ whole genome shotgun (WGS) entry which is preliminary data.</text>
</comment>
<evidence type="ECO:0000313" key="3">
    <source>
        <dbReference type="Proteomes" id="UP000663836"/>
    </source>
</evidence>